<feature type="region of interest" description="Disordered" evidence="1">
    <location>
        <begin position="89"/>
        <end position="113"/>
    </location>
</feature>
<feature type="non-terminal residue" evidence="2">
    <location>
        <position position="357"/>
    </location>
</feature>
<dbReference type="Proteomes" id="UP000250043">
    <property type="component" value="Unassembled WGS sequence"/>
</dbReference>
<evidence type="ECO:0000313" key="2">
    <source>
        <dbReference type="EMBL" id="OCH86821.1"/>
    </source>
</evidence>
<proteinExistence type="predicted"/>
<dbReference type="OrthoDB" id="1750432at2759"/>
<evidence type="ECO:0000313" key="3">
    <source>
        <dbReference type="Proteomes" id="UP000250043"/>
    </source>
</evidence>
<feature type="compositionally biased region" description="Basic and acidic residues" evidence="1">
    <location>
        <begin position="93"/>
        <end position="107"/>
    </location>
</feature>
<name>A0A8E2ALI0_9APHY</name>
<evidence type="ECO:0000256" key="1">
    <source>
        <dbReference type="SAM" id="MobiDB-lite"/>
    </source>
</evidence>
<protein>
    <submittedName>
        <fullName evidence="2">Uncharacterized protein</fullName>
    </submittedName>
</protein>
<reference evidence="2 3" key="1">
    <citation type="submission" date="2016-07" db="EMBL/GenBank/DDBJ databases">
        <title>Draft genome of the white-rot fungus Obba rivulosa 3A-2.</title>
        <authorList>
            <consortium name="DOE Joint Genome Institute"/>
            <person name="Miettinen O."/>
            <person name="Riley R."/>
            <person name="Acob R."/>
            <person name="Barry K."/>
            <person name="Cullen D."/>
            <person name="De Vries R."/>
            <person name="Hainaut M."/>
            <person name="Hatakka A."/>
            <person name="Henrissat B."/>
            <person name="Hilden K."/>
            <person name="Kuo R."/>
            <person name="Labutti K."/>
            <person name="Lipzen A."/>
            <person name="Makela M.R."/>
            <person name="Sandor L."/>
            <person name="Spatafora J.W."/>
            <person name="Grigoriev I.V."/>
            <person name="Hibbett D.S."/>
        </authorList>
    </citation>
    <scope>NUCLEOTIDE SEQUENCE [LARGE SCALE GENOMIC DNA]</scope>
    <source>
        <strain evidence="2 3">3A-2</strain>
    </source>
</reference>
<keyword evidence="3" id="KW-1185">Reference proteome</keyword>
<dbReference type="EMBL" id="KV722510">
    <property type="protein sequence ID" value="OCH86821.1"/>
    <property type="molecule type" value="Genomic_DNA"/>
</dbReference>
<dbReference type="Gene3D" id="2.40.70.10">
    <property type="entry name" value="Acid Proteases"/>
    <property type="match status" value="1"/>
</dbReference>
<sequence length="357" mass="40248">MGDVLSEESVDILNEALPWPLHTERHHITQTRFVLLERFADDVVILDRYLALWMSVPVRLLTSRRFNLVNWWIINAWRARTEALQEDDILSQGDDHDPDTDGDRDPEGEGGEATISLNAVSTSTFRGLESLPALQRNSASPRDFKRKIPEPVVVVTEINGHPARALLDSGSLADFMSSKLAHQLGVKTFELEKPLPVHLAVQGSRAKINVGCHVELKYQSIKESRYFDVVNLLNYDLILGTPFWFQHQISVGLNPAAVIVRSPIALPIEGSSIRVLESRAADIYEDALERARQVIREYAAPICVSTSDTPLPPLCVINHTIPLKDESKIYHWRPSKCPDALRLAWNEKRDAYLKTGR</sequence>
<dbReference type="InterPro" id="IPR021109">
    <property type="entry name" value="Peptidase_aspartic_dom_sf"/>
</dbReference>
<dbReference type="Pfam" id="PF08284">
    <property type="entry name" value="RVP_2"/>
    <property type="match status" value="1"/>
</dbReference>
<gene>
    <name evidence="2" type="ORF">OBBRIDRAFT_693732</name>
</gene>
<accession>A0A8E2ALI0</accession>
<organism evidence="2 3">
    <name type="scientific">Obba rivulosa</name>
    <dbReference type="NCBI Taxonomy" id="1052685"/>
    <lineage>
        <taxon>Eukaryota</taxon>
        <taxon>Fungi</taxon>
        <taxon>Dikarya</taxon>
        <taxon>Basidiomycota</taxon>
        <taxon>Agaricomycotina</taxon>
        <taxon>Agaricomycetes</taxon>
        <taxon>Polyporales</taxon>
        <taxon>Gelatoporiaceae</taxon>
        <taxon>Obba</taxon>
    </lineage>
</organism>
<dbReference type="CDD" id="cd00303">
    <property type="entry name" value="retropepsin_like"/>
    <property type="match status" value="1"/>
</dbReference>
<dbReference type="SUPFAM" id="SSF50630">
    <property type="entry name" value="Acid proteases"/>
    <property type="match status" value="1"/>
</dbReference>
<dbReference type="AlphaFoldDB" id="A0A8E2ALI0"/>